<gene>
    <name evidence="1" type="ORF">NTEN_LOCUS11512</name>
</gene>
<protein>
    <submittedName>
        <fullName evidence="1">Uncharacterized protein</fullName>
    </submittedName>
</protein>
<name>A0A6H5GSY8_9HEMI</name>
<accession>A0A6H5GSY8</accession>
<organism evidence="1 2">
    <name type="scientific">Nesidiocoris tenuis</name>
    <dbReference type="NCBI Taxonomy" id="355587"/>
    <lineage>
        <taxon>Eukaryota</taxon>
        <taxon>Metazoa</taxon>
        <taxon>Ecdysozoa</taxon>
        <taxon>Arthropoda</taxon>
        <taxon>Hexapoda</taxon>
        <taxon>Insecta</taxon>
        <taxon>Pterygota</taxon>
        <taxon>Neoptera</taxon>
        <taxon>Paraneoptera</taxon>
        <taxon>Hemiptera</taxon>
        <taxon>Heteroptera</taxon>
        <taxon>Panheteroptera</taxon>
        <taxon>Cimicomorpha</taxon>
        <taxon>Miridae</taxon>
        <taxon>Dicyphina</taxon>
        <taxon>Nesidiocoris</taxon>
    </lineage>
</organism>
<dbReference type="EMBL" id="CADCXU010017131">
    <property type="protein sequence ID" value="CAB0006035.1"/>
    <property type="molecule type" value="Genomic_DNA"/>
</dbReference>
<proteinExistence type="predicted"/>
<evidence type="ECO:0000313" key="1">
    <source>
        <dbReference type="EMBL" id="CAB0006035.1"/>
    </source>
</evidence>
<dbReference type="Proteomes" id="UP000479000">
    <property type="component" value="Unassembled WGS sequence"/>
</dbReference>
<sequence>MDDPAVTSSGPPDRHGLAGWISRASASVKCAGGDGLTGMRTKLLRLVSWGAE</sequence>
<feature type="non-terminal residue" evidence="1">
    <location>
        <position position="52"/>
    </location>
</feature>
<keyword evidence="2" id="KW-1185">Reference proteome</keyword>
<dbReference type="AlphaFoldDB" id="A0A6H5GSY8"/>
<reference evidence="1 2" key="1">
    <citation type="submission" date="2020-02" db="EMBL/GenBank/DDBJ databases">
        <authorList>
            <person name="Ferguson B K."/>
        </authorList>
    </citation>
    <scope>NUCLEOTIDE SEQUENCE [LARGE SCALE GENOMIC DNA]</scope>
</reference>
<evidence type="ECO:0000313" key="2">
    <source>
        <dbReference type="Proteomes" id="UP000479000"/>
    </source>
</evidence>